<reference evidence="4 5" key="3">
    <citation type="submission" date="2019-11" db="EMBL/GenBank/DDBJ databases">
        <title>A de novo genome assembly of a pear dwarfing rootstock.</title>
        <authorList>
            <person name="Wang F."/>
            <person name="Wang J."/>
            <person name="Li S."/>
            <person name="Zhang Y."/>
            <person name="Fang M."/>
            <person name="Ma L."/>
            <person name="Zhao Y."/>
            <person name="Jiang S."/>
        </authorList>
    </citation>
    <scope>NUCLEOTIDE SEQUENCE [LARGE SCALE GENOMIC DNA]</scope>
    <source>
        <strain evidence="4">S2</strain>
        <tissue evidence="4">Leaf</tissue>
    </source>
</reference>
<gene>
    <name evidence="4" type="ORF">D8674_033924</name>
</gene>
<dbReference type="OrthoDB" id="5590282at2759"/>
<evidence type="ECO:0000313" key="4">
    <source>
        <dbReference type="EMBL" id="KAB2629129.1"/>
    </source>
</evidence>
<organism evidence="4 5">
    <name type="scientific">Pyrus ussuriensis x Pyrus communis</name>
    <dbReference type="NCBI Taxonomy" id="2448454"/>
    <lineage>
        <taxon>Eukaryota</taxon>
        <taxon>Viridiplantae</taxon>
        <taxon>Streptophyta</taxon>
        <taxon>Embryophyta</taxon>
        <taxon>Tracheophyta</taxon>
        <taxon>Spermatophyta</taxon>
        <taxon>Magnoliopsida</taxon>
        <taxon>eudicotyledons</taxon>
        <taxon>Gunneridae</taxon>
        <taxon>Pentapetalae</taxon>
        <taxon>rosids</taxon>
        <taxon>fabids</taxon>
        <taxon>Rosales</taxon>
        <taxon>Rosaceae</taxon>
        <taxon>Amygdaloideae</taxon>
        <taxon>Maleae</taxon>
        <taxon>Pyrus</taxon>
    </lineage>
</organism>
<comment type="subunit">
    <text evidence="1">Interacts with the CDC2 protein kinase to form a serine/threonine kinase holoenzyme complex also known as maturation promoting factor (MPF). The cyclin subunit imparts substrate specificity to the complex.</text>
</comment>
<dbReference type="AlphaFoldDB" id="A0A5N5HMG4"/>
<evidence type="ECO:0000313" key="5">
    <source>
        <dbReference type="Proteomes" id="UP000327157"/>
    </source>
</evidence>
<dbReference type="Gene3D" id="1.10.472.10">
    <property type="entry name" value="Cyclin-like"/>
    <property type="match status" value="1"/>
</dbReference>
<dbReference type="InterPro" id="IPR036915">
    <property type="entry name" value="Cyclin-like_sf"/>
</dbReference>
<dbReference type="SUPFAM" id="SSF47954">
    <property type="entry name" value="Cyclin-like"/>
    <property type="match status" value="1"/>
</dbReference>
<dbReference type="Proteomes" id="UP000327157">
    <property type="component" value="Chromosome 8"/>
</dbReference>
<name>A0A5N5HMG4_9ROSA</name>
<comment type="caution">
    <text evidence="4">The sequence shown here is derived from an EMBL/GenBank/DDBJ whole genome shotgun (WGS) entry which is preliminary data.</text>
</comment>
<proteinExistence type="predicted"/>
<keyword evidence="5" id="KW-1185">Reference proteome</keyword>
<evidence type="ECO:0000256" key="1">
    <source>
        <dbReference type="ARBA" id="ARBA00011177"/>
    </source>
</evidence>
<dbReference type="InterPro" id="IPR006671">
    <property type="entry name" value="Cyclin_N"/>
</dbReference>
<dbReference type="EMBL" id="SMOL01000148">
    <property type="protein sequence ID" value="KAB2629129.1"/>
    <property type="molecule type" value="Genomic_DNA"/>
</dbReference>
<reference evidence="5" key="2">
    <citation type="submission" date="2019-10" db="EMBL/GenBank/DDBJ databases">
        <title>A de novo genome assembly of a pear dwarfing rootstock.</title>
        <authorList>
            <person name="Wang F."/>
            <person name="Wang J."/>
            <person name="Li S."/>
            <person name="Zhang Y."/>
            <person name="Fang M."/>
            <person name="Ma L."/>
            <person name="Zhao Y."/>
            <person name="Jiang S."/>
        </authorList>
    </citation>
    <scope>NUCLEOTIDE SEQUENCE [LARGE SCALE GENOMIC DNA]</scope>
</reference>
<sequence length="60" mass="6761">MTARNEVVEWILCVKAHYGFSSLTPIPAVNYFDRFIASRPFQMGKSWMSQLAAVAYVSSS</sequence>
<dbReference type="Pfam" id="PF00134">
    <property type="entry name" value="Cyclin_N"/>
    <property type="match status" value="1"/>
</dbReference>
<evidence type="ECO:0000259" key="3">
    <source>
        <dbReference type="Pfam" id="PF00134"/>
    </source>
</evidence>
<reference evidence="4 5" key="1">
    <citation type="submission" date="2019-09" db="EMBL/GenBank/DDBJ databases">
        <authorList>
            <person name="Ou C."/>
        </authorList>
    </citation>
    <scope>NUCLEOTIDE SEQUENCE [LARGE SCALE GENOMIC DNA]</scope>
    <source>
        <strain evidence="4">S2</strain>
        <tissue evidence="4">Leaf</tissue>
    </source>
</reference>
<protein>
    <recommendedName>
        <fullName evidence="2">B-like cyclin</fullName>
    </recommendedName>
</protein>
<accession>A0A5N5HMG4</accession>
<feature type="domain" description="Cyclin N-terminal" evidence="3">
    <location>
        <begin position="3"/>
        <end position="53"/>
    </location>
</feature>
<evidence type="ECO:0000256" key="2">
    <source>
        <dbReference type="ARBA" id="ARBA00032263"/>
    </source>
</evidence>